<dbReference type="PROSITE" id="PS50931">
    <property type="entry name" value="HTH_LYSR"/>
    <property type="match status" value="1"/>
</dbReference>
<gene>
    <name evidence="6" type="primary">allS1</name>
    <name evidence="6" type="ORF">FIV01_08925</name>
</gene>
<evidence type="ECO:0000259" key="5">
    <source>
        <dbReference type="PROSITE" id="PS50931"/>
    </source>
</evidence>
<keyword evidence="7" id="KW-1185">Reference proteome</keyword>
<evidence type="ECO:0000256" key="1">
    <source>
        <dbReference type="ARBA" id="ARBA00009437"/>
    </source>
</evidence>
<proteinExistence type="inferred from homology"/>
<keyword evidence="2" id="KW-0805">Transcription regulation</keyword>
<evidence type="ECO:0000313" key="7">
    <source>
        <dbReference type="Proteomes" id="UP000326936"/>
    </source>
</evidence>
<dbReference type="InterPro" id="IPR005119">
    <property type="entry name" value="LysR_subst-bd"/>
</dbReference>
<evidence type="ECO:0000256" key="2">
    <source>
        <dbReference type="ARBA" id="ARBA00023015"/>
    </source>
</evidence>
<keyword evidence="3" id="KW-0238">DNA-binding</keyword>
<dbReference type="Gene3D" id="3.40.190.290">
    <property type="match status" value="1"/>
</dbReference>
<dbReference type="Proteomes" id="UP000326936">
    <property type="component" value="Chromosome"/>
</dbReference>
<dbReference type="SUPFAM" id="SSF46785">
    <property type="entry name" value="Winged helix' DNA-binding domain"/>
    <property type="match status" value="1"/>
</dbReference>
<dbReference type="InterPro" id="IPR000847">
    <property type="entry name" value="LysR_HTH_N"/>
</dbReference>
<dbReference type="PANTHER" id="PTHR30126:SF40">
    <property type="entry name" value="HTH-TYPE TRANSCRIPTIONAL REGULATOR GLTR"/>
    <property type="match status" value="1"/>
</dbReference>
<accession>A0A5P9CJP9</accession>
<feature type="domain" description="HTH lysR-type" evidence="5">
    <location>
        <begin position="5"/>
        <end position="63"/>
    </location>
</feature>
<dbReference type="InterPro" id="IPR036390">
    <property type="entry name" value="WH_DNA-bd_sf"/>
</dbReference>
<dbReference type="Pfam" id="PF03466">
    <property type="entry name" value="LysR_substrate"/>
    <property type="match status" value="1"/>
</dbReference>
<sequence>MDLPLNINQLEAFVFTAQHGSFSKAAKVLNKGRTTLSEHVNNLEIELNIELFDRNTRNPLLLTDGGKRLLHQASLMLRMAEQLNVVSQSISNEEEAELTLSVASVVPNCLVLEIMKSIRKQFPNTSLCITNQDNEIVLDSLLNKTTDIALALTKRNQKIIPPKNLRGVFLCDLPLKFYTSPNSALQLKSSISHTDLIMEPCYLLKCLGDMGYKDSRSSTIMHTLARMDLVVNMLDNEGWTILPEYCLSHNLYPNKIKELNTDFTATSHSASIGMGYSTFHMGPVKLALIEVIKSCFRHFFSAQPSKSLLLE</sequence>
<evidence type="ECO:0000256" key="4">
    <source>
        <dbReference type="ARBA" id="ARBA00023163"/>
    </source>
</evidence>
<dbReference type="Pfam" id="PF00126">
    <property type="entry name" value="HTH_1"/>
    <property type="match status" value="1"/>
</dbReference>
<dbReference type="KEGG" id="vaq:FIV01_08925"/>
<dbReference type="InterPro" id="IPR036388">
    <property type="entry name" value="WH-like_DNA-bd_sf"/>
</dbReference>
<dbReference type="GO" id="GO:0003700">
    <property type="term" value="F:DNA-binding transcription factor activity"/>
    <property type="evidence" value="ECO:0007669"/>
    <property type="project" value="InterPro"/>
</dbReference>
<reference evidence="6 7" key="1">
    <citation type="submission" date="2019-10" db="EMBL/GenBank/DDBJ databases">
        <title>Complete genome sequence of Vibrio sp. strain THAF100, isolated from non-filtered water from the water column of tank 6 of a marine aquarium containing stony-coral fragments. Water maintained at 26 degree C.</title>
        <authorList>
            <person name="Ruckert C."/>
            <person name="Franco A."/>
            <person name="Kalinowski J."/>
            <person name="Glaeser S."/>
        </authorList>
    </citation>
    <scope>NUCLEOTIDE SEQUENCE [LARGE SCALE GENOMIC DNA]</scope>
    <source>
        <strain evidence="6 7">THAF100</strain>
    </source>
</reference>
<dbReference type="PANTHER" id="PTHR30126">
    <property type="entry name" value="HTH-TYPE TRANSCRIPTIONAL REGULATOR"/>
    <property type="match status" value="1"/>
</dbReference>
<keyword evidence="4" id="KW-0804">Transcription</keyword>
<dbReference type="AlphaFoldDB" id="A0A5P9CJP9"/>
<dbReference type="GO" id="GO:0000976">
    <property type="term" value="F:transcription cis-regulatory region binding"/>
    <property type="evidence" value="ECO:0007669"/>
    <property type="project" value="TreeGrafter"/>
</dbReference>
<organism evidence="6 7">
    <name type="scientific">Vibrio aquimaris</name>
    <dbReference type="NCBI Taxonomy" id="2587862"/>
    <lineage>
        <taxon>Bacteria</taxon>
        <taxon>Pseudomonadati</taxon>
        <taxon>Pseudomonadota</taxon>
        <taxon>Gammaproteobacteria</taxon>
        <taxon>Vibrionales</taxon>
        <taxon>Vibrionaceae</taxon>
        <taxon>Vibrio</taxon>
    </lineage>
</organism>
<protein>
    <submittedName>
        <fullName evidence="6">HTH-type transcriptional activator AllS</fullName>
    </submittedName>
</protein>
<dbReference type="EMBL" id="CP045350">
    <property type="protein sequence ID" value="QFT26549.1"/>
    <property type="molecule type" value="Genomic_DNA"/>
</dbReference>
<name>A0A5P9CJP9_9VIBR</name>
<comment type="similarity">
    <text evidence="1">Belongs to the LysR transcriptional regulatory family.</text>
</comment>
<dbReference type="SUPFAM" id="SSF53850">
    <property type="entry name" value="Periplasmic binding protein-like II"/>
    <property type="match status" value="1"/>
</dbReference>
<evidence type="ECO:0000256" key="3">
    <source>
        <dbReference type="ARBA" id="ARBA00023125"/>
    </source>
</evidence>
<evidence type="ECO:0000313" key="6">
    <source>
        <dbReference type="EMBL" id="QFT26549.1"/>
    </source>
</evidence>
<dbReference type="Gene3D" id="1.10.10.10">
    <property type="entry name" value="Winged helix-like DNA-binding domain superfamily/Winged helix DNA-binding domain"/>
    <property type="match status" value="1"/>
</dbReference>